<evidence type="ECO:0000313" key="2">
    <source>
        <dbReference type="EMBL" id="GIF94259.1"/>
    </source>
</evidence>
<dbReference type="RefSeq" id="WP_191841341.1">
    <property type="nucleotide sequence ID" value="NZ_BAAALB010000057.1"/>
</dbReference>
<organism evidence="2 3">
    <name type="scientific">Catellatospora chokoriensis</name>
    <dbReference type="NCBI Taxonomy" id="310353"/>
    <lineage>
        <taxon>Bacteria</taxon>
        <taxon>Bacillati</taxon>
        <taxon>Actinomycetota</taxon>
        <taxon>Actinomycetes</taxon>
        <taxon>Micromonosporales</taxon>
        <taxon>Micromonosporaceae</taxon>
        <taxon>Catellatospora</taxon>
    </lineage>
</organism>
<name>A0A8J3K565_9ACTN</name>
<dbReference type="Pfam" id="PF00583">
    <property type="entry name" value="Acetyltransf_1"/>
    <property type="match status" value="1"/>
</dbReference>
<dbReference type="GO" id="GO:0016747">
    <property type="term" value="F:acyltransferase activity, transferring groups other than amino-acyl groups"/>
    <property type="evidence" value="ECO:0007669"/>
    <property type="project" value="InterPro"/>
</dbReference>
<dbReference type="InterPro" id="IPR000182">
    <property type="entry name" value="GNAT_dom"/>
</dbReference>
<dbReference type="AlphaFoldDB" id="A0A8J3K565"/>
<evidence type="ECO:0000259" key="1">
    <source>
        <dbReference type="PROSITE" id="PS51186"/>
    </source>
</evidence>
<accession>A0A8J3K565</accession>
<dbReference type="Proteomes" id="UP000619293">
    <property type="component" value="Unassembled WGS sequence"/>
</dbReference>
<keyword evidence="3" id="KW-1185">Reference proteome</keyword>
<comment type="caution">
    <text evidence="2">The sequence shown here is derived from an EMBL/GenBank/DDBJ whole genome shotgun (WGS) entry which is preliminary data.</text>
</comment>
<dbReference type="PROSITE" id="PS51186">
    <property type="entry name" value="GNAT"/>
    <property type="match status" value="1"/>
</dbReference>
<dbReference type="EMBL" id="BONG01000088">
    <property type="protein sequence ID" value="GIF94259.1"/>
    <property type="molecule type" value="Genomic_DNA"/>
</dbReference>
<feature type="domain" description="N-acetyltransferase" evidence="1">
    <location>
        <begin position="122"/>
        <end position="262"/>
    </location>
</feature>
<evidence type="ECO:0000313" key="3">
    <source>
        <dbReference type="Proteomes" id="UP000619293"/>
    </source>
</evidence>
<sequence length="262" mass="27906">MKFDSETAEAEWMYLYGKNAPAALDATVDRLRSGVVFHMRNDPIDYWSQAVGFTEPATADLLDEIMAYYRGQNAQTFTVNFAPDLLPPDFAELAAARGLVETGTKMKLGGEAAGVKSAVTDLRIDQVTAADAAEFGEVVATGFSTPGTPLSGMIASAVTAPNSQAFAAWDGDTMVAGGVLLVHGDVGALHSGSTLPAYRNRRAQSALIAARAEAARKAGCRWVITETASPGPDRPNSSFNNMRRAGLDVLYPRAIWRWTSGN</sequence>
<gene>
    <name evidence="2" type="ORF">Cch02nite_77030</name>
</gene>
<reference evidence="2 3" key="1">
    <citation type="submission" date="2021-01" db="EMBL/GenBank/DDBJ databases">
        <title>Whole genome shotgun sequence of Catellatospora chokoriensis NBRC 107358.</title>
        <authorList>
            <person name="Komaki H."/>
            <person name="Tamura T."/>
        </authorList>
    </citation>
    <scope>NUCLEOTIDE SEQUENCE [LARGE SCALE GENOMIC DNA]</scope>
    <source>
        <strain evidence="2 3">NBRC 107358</strain>
    </source>
</reference>
<proteinExistence type="predicted"/>
<dbReference type="Gene3D" id="3.40.630.30">
    <property type="match status" value="1"/>
</dbReference>
<dbReference type="SUPFAM" id="SSF55729">
    <property type="entry name" value="Acyl-CoA N-acyltransferases (Nat)"/>
    <property type="match status" value="1"/>
</dbReference>
<protein>
    <recommendedName>
        <fullName evidence="1">N-acetyltransferase domain-containing protein</fullName>
    </recommendedName>
</protein>
<dbReference type="InterPro" id="IPR016181">
    <property type="entry name" value="Acyl_CoA_acyltransferase"/>
</dbReference>